<dbReference type="Pfam" id="PF00187">
    <property type="entry name" value="Chitin_bind_1"/>
    <property type="match status" value="1"/>
</dbReference>
<dbReference type="EC" id="3.2.1.14" evidence="5"/>
<evidence type="ECO:0000256" key="2">
    <source>
        <dbReference type="ARBA" id="ARBA00003102"/>
    </source>
</evidence>
<dbReference type="Gene3D" id="3.30.20.10">
    <property type="entry name" value="Endochitinase, domain 2"/>
    <property type="match status" value="1"/>
</dbReference>
<comment type="caution">
    <text evidence="20">The sequence shown here is derived from an EMBL/GenBank/DDBJ whole genome shotgun (WGS) entry which is preliminary data.</text>
</comment>
<dbReference type="SMART" id="SM00270">
    <property type="entry name" value="ChtBD1"/>
    <property type="match status" value="1"/>
</dbReference>
<evidence type="ECO:0000256" key="13">
    <source>
        <dbReference type="ARBA" id="ARBA00023277"/>
    </source>
</evidence>
<comment type="subcellular location">
    <subcellularLocation>
        <location evidence="3">Vacuole</location>
    </subcellularLocation>
</comment>
<dbReference type="PRINTS" id="PR00451">
    <property type="entry name" value="CHITINBINDNG"/>
</dbReference>
<comment type="similarity">
    <text evidence="4">Belongs to the glycosyl hydrolase 19 family. Chitinase class I subfamily.</text>
</comment>
<keyword evidence="12 16" id="KW-1015">Disulfide bond</keyword>
<feature type="domain" description="Chitin-binding type-1" evidence="19">
    <location>
        <begin position="20"/>
        <end position="62"/>
    </location>
</feature>
<dbReference type="PROSITE" id="PS50941">
    <property type="entry name" value="CHIT_BIND_I_2"/>
    <property type="match status" value="1"/>
</dbReference>
<keyword evidence="8 18" id="KW-0732">Signal</keyword>
<dbReference type="PROSITE" id="PS00026">
    <property type="entry name" value="CHIT_BIND_I_1"/>
    <property type="match status" value="1"/>
</dbReference>
<evidence type="ECO:0000256" key="17">
    <source>
        <dbReference type="SAM" id="MobiDB-lite"/>
    </source>
</evidence>
<dbReference type="InterPro" id="IPR023346">
    <property type="entry name" value="Lysozyme-like_dom_sf"/>
</dbReference>
<evidence type="ECO:0000256" key="8">
    <source>
        <dbReference type="ARBA" id="ARBA00022729"/>
    </source>
</evidence>
<dbReference type="PANTHER" id="PTHR22595">
    <property type="entry name" value="CHITINASE-RELATED"/>
    <property type="match status" value="1"/>
</dbReference>
<dbReference type="EMBL" id="JACEIK010002308">
    <property type="protein sequence ID" value="MCD9560373.1"/>
    <property type="molecule type" value="Genomic_DNA"/>
</dbReference>
<evidence type="ECO:0000256" key="5">
    <source>
        <dbReference type="ARBA" id="ARBA00012729"/>
    </source>
</evidence>
<evidence type="ECO:0000256" key="6">
    <source>
        <dbReference type="ARBA" id="ARBA00022554"/>
    </source>
</evidence>
<feature type="disulfide bond" evidence="16">
    <location>
        <begin position="23"/>
        <end position="38"/>
    </location>
</feature>
<keyword evidence="15" id="KW-0624">Polysaccharide degradation</keyword>
<feature type="signal peptide" evidence="18">
    <location>
        <begin position="1"/>
        <end position="20"/>
    </location>
</feature>
<keyword evidence="6" id="KW-0926">Vacuole</keyword>
<evidence type="ECO:0000256" key="15">
    <source>
        <dbReference type="ARBA" id="ARBA00023326"/>
    </source>
</evidence>
<evidence type="ECO:0000313" key="20">
    <source>
        <dbReference type="EMBL" id="MCD9560373.1"/>
    </source>
</evidence>
<dbReference type="PIRSF" id="PIRSF001060">
    <property type="entry name" value="Endochitinase"/>
    <property type="match status" value="1"/>
</dbReference>
<protein>
    <recommendedName>
        <fullName evidence="5">chitinase</fullName>
        <ecNumber evidence="5">3.2.1.14</ecNumber>
    </recommendedName>
</protein>
<keyword evidence="13" id="KW-0119">Carbohydrate metabolism</keyword>
<dbReference type="Gene3D" id="3.30.60.10">
    <property type="entry name" value="Endochitinase-like"/>
    <property type="match status" value="1"/>
</dbReference>
<feature type="disulfide bond" evidence="16">
    <location>
        <begin position="32"/>
        <end position="44"/>
    </location>
</feature>
<dbReference type="InterPro" id="IPR036861">
    <property type="entry name" value="Endochitinase-like_sf"/>
</dbReference>
<dbReference type="CDD" id="cd06921">
    <property type="entry name" value="ChtBD1_GH19_hevein"/>
    <property type="match status" value="1"/>
</dbReference>
<evidence type="ECO:0000256" key="11">
    <source>
        <dbReference type="ARBA" id="ARBA00023024"/>
    </source>
</evidence>
<evidence type="ECO:0000256" key="4">
    <source>
        <dbReference type="ARBA" id="ARBA00009373"/>
    </source>
</evidence>
<gene>
    <name evidence="20" type="primary">RC24_4</name>
    <name evidence="20" type="ORF">HAX54_018997</name>
</gene>
<dbReference type="SUPFAM" id="SSF57016">
    <property type="entry name" value="Plant lectins/antimicrobial peptides"/>
    <property type="match status" value="1"/>
</dbReference>
<keyword evidence="7 16" id="KW-0147">Chitin-binding</keyword>
<evidence type="ECO:0000256" key="3">
    <source>
        <dbReference type="ARBA" id="ARBA00004116"/>
    </source>
</evidence>
<evidence type="ECO:0000259" key="19">
    <source>
        <dbReference type="PROSITE" id="PS50941"/>
    </source>
</evidence>
<dbReference type="InterPro" id="IPR018371">
    <property type="entry name" value="Chitin-binding_1_CS"/>
</dbReference>
<reference evidence="20 21" key="1">
    <citation type="journal article" date="2021" name="BMC Genomics">
        <title>Datura genome reveals duplications of psychoactive alkaloid biosynthetic genes and high mutation rate following tissue culture.</title>
        <authorList>
            <person name="Rajewski A."/>
            <person name="Carter-House D."/>
            <person name="Stajich J."/>
            <person name="Litt A."/>
        </authorList>
    </citation>
    <scope>NUCLEOTIDE SEQUENCE [LARGE SCALE GENOMIC DNA]</scope>
    <source>
        <strain evidence="20">AR-01</strain>
    </source>
</reference>
<dbReference type="SUPFAM" id="SSF53955">
    <property type="entry name" value="Lysozyme-like"/>
    <property type="match status" value="1"/>
</dbReference>
<feature type="disulfide bond" evidence="16">
    <location>
        <begin position="56"/>
        <end position="60"/>
    </location>
</feature>
<dbReference type="Gene3D" id="1.10.530.10">
    <property type="match status" value="1"/>
</dbReference>
<evidence type="ECO:0000313" key="21">
    <source>
        <dbReference type="Proteomes" id="UP000823775"/>
    </source>
</evidence>
<dbReference type="Proteomes" id="UP000823775">
    <property type="component" value="Unassembled WGS sequence"/>
</dbReference>
<dbReference type="PROSITE" id="PS00774">
    <property type="entry name" value="CHITINASE_19_2"/>
    <property type="match status" value="1"/>
</dbReference>
<keyword evidence="21" id="KW-1185">Reference proteome</keyword>
<evidence type="ECO:0000256" key="10">
    <source>
        <dbReference type="ARBA" id="ARBA00022821"/>
    </source>
</evidence>
<evidence type="ECO:0000256" key="7">
    <source>
        <dbReference type="ARBA" id="ARBA00022669"/>
    </source>
</evidence>
<dbReference type="PANTHER" id="PTHR22595:SF184">
    <property type="entry name" value="ENDOCHITINASE A"/>
    <property type="match status" value="1"/>
</dbReference>
<evidence type="ECO:0000256" key="14">
    <source>
        <dbReference type="ARBA" id="ARBA00023295"/>
    </source>
</evidence>
<name>A0ABS8UQD0_DATST</name>
<feature type="disulfide bond" evidence="16">
    <location>
        <begin position="37"/>
        <end position="51"/>
    </location>
</feature>
<feature type="chain" id="PRO_5047331584" description="chitinase" evidence="18">
    <location>
        <begin position="21"/>
        <end position="268"/>
    </location>
</feature>
<dbReference type="CDD" id="cd00325">
    <property type="entry name" value="chitinase_GH19"/>
    <property type="match status" value="1"/>
</dbReference>
<evidence type="ECO:0000256" key="12">
    <source>
        <dbReference type="ARBA" id="ARBA00023157"/>
    </source>
</evidence>
<accession>A0ABS8UQD0</accession>
<keyword evidence="9" id="KW-0378">Hydrolase</keyword>
<keyword evidence="11" id="KW-0146">Chitin degradation</keyword>
<evidence type="ECO:0000256" key="1">
    <source>
        <dbReference type="ARBA" id="ARBA00000822"/>
    </source>
</evidence>
<comment type="function">
    <text evidence="2">Defense against chitin-containing fungal pathogens.</text>
</comment>
<sequence>MSQLCVFATLSMLLVPNVLAEQCGKQADDALCPSGYCCSNFGWCGTTGDYCDPDKCQSQCPPPPPPPCPPPPFTPPPPAPSPDITEIIGSELFKKMLSYGTRIGVLLGASTPTMPLSKRQGISLVLPPLVTLVTVKGSNYNYGPCGVAIGEDLLGNPDLVENDVLISFKAALWFWMTPQPPKPSCHDVIIGKWVPSPTDQKANRFPGYGVITNIINGGLECGHGPDDRVKNRIGFYLRYCPILGVSPGENLDCGDQRPFPPALLFNSM</sequence>
<evidence type="ECO:0000256" key="16">
    <source>
        <dbReference type="PROSITE-ProRule" id="PRU00261"/>
    </source>
</evidence>
<evidence type="ECO:0000256" key="9">
    <source>
        <dbReference type="ARBA" id="ARBA00022801"/>
    </source>
</evidence>
<keyword evidence="14" id="KW-0326">Glycosidase</keyword>
<dbReference type="InterPro" id="IPR001002">
    <property type="entry name" value="Chitin-bd_1"/>
</dbReference>
<organism evidence="20 21">
    <name type="scientific">Datura stramonium</name>
    <name type="common">Jimsonweed</name>
    <name type="synonym">Common thornapple</name>
    <dbReference type="NCBI Taxonomy" id="4076"/>
    <lineage>
        <taxon>Eukaryota</taxon>
        <taxon>Viridiplantae</taxon>
        <taxon>Streptophyta</taxon>
        <taxon>Embryophyta</taxon>
        <taxon>Tracheophyta</taxon>
        <taxon>Spermatophyta</taxon>
        <taxon>Magnoliopsida</taxon>
        <taxon>eudicotyledons</taxon>
        <taxon>Gunneridae</taxon>
        <taxon>Pentapetalae</taxon>
        <taxon>asterids</taxon>
        <taxon>lamiids</taxon>
        <taxon>Solanales</taxon>
        <taxon>Solanaceae</taxon>
        <taxon>Solanoideae</taxon>
        <taxon>Datureae</taxon>
        <taxon>Datura</taxon>
    </lineage>
</organism>
<comment type="catalytic activity">
    <reaction evidence="1">
        <text>Random endo-hydrolysis of N-acetyl-beta-D-glucosaminide (1-&gt;4)-beta-linkages in chitin and chitodextrins.</text>
        <dbReference type="EC" id="3.2.1.14"/>
    </reaction>
</comment>
<feature type="region of interest" description="Disordered" evidence="17">
    <location>
        <begin position="61"/>
        <end position="80"/>
    </location>
</feature>
<keyword evidence="10" id="KW-0611">Plant defense</keyword>
<proteinExistence type="inferred from homology"/>
<dbReference type="InterPro" id="IPR016283">
    <property type="entry name" value="Glyco_hydro_19"/>
</dbReference>
<evidence type="ECO:0000256" key="18">
    <source>
        <dbReference type="SAM" id="SignalP"/>
    </source>
</evidence>
<dbReference type="InterPro" id="IPR000726">
    <property type="entry name" value="Glyco_hydro_19_cat"/>
</dbReference>
<dbReference type="Pfam" id="PF00182">
    <property type="entry name" value="Glyco_hydro_19"/>
    <property type="match status" value="1"/>
</dbReference>